<accession>A0A7W7K7S2</accession>
<proteinExistence type="predicted"/>
<dbReference type="GO" id="GO:0016020">
    <property type="term" value="C:membrane"/>
    <property type="evidence" value="ECO:0007669"/>
    <property type="project" value="UniProtKB-SubCell"/>
</dbReference>
<gene>
    <name evidence="5" type="ORF">HNO88_000596</name>
</gene>
<evidence type="ECO:0000313" key="5">
    <source>
        <dbReference type="EMBL" id="MBB4857289.1"/>
    </source>
</evidence>
<keyword evidence="6" id="KW-1185">Reference proteome</keyword>
<reference evidence="5 6" key="1">
    <citation type="submission" date="2020-08" db="EMBL/GenBank/DDBJ databases">
        <title>Functional genomics of gut bacteria from endangered species of beetles.</title>
        <authorList>
            <person name="Carlos-Shanley C."/>
        </authorList>
    </citation>
    <scope>NUCLEOTIDE SEQUENCE [LARGE SCALE GENOMIC DNA]</scope>
    <source>
        <strain evidence="5 6">S00245</strain>
    </source>
</reference>
<dbReference type="PANTHER" id="PTHR36974:SF1">
    <property type="entry name" value="DOXX FAMILY MEMBRANE PROTEIN"/>
    <property type="match status" value="1"/>
</dbReference>
<dbReference type="EMBL" id="JACHLR010000002">
    <property type="protein sequence ID" value="MBB4857289.1"/>
    <property type="molecule type" value="Genomic_DNA"/>
</dbReference>
<comment type="subcellular location">
    <subcellularLocation>
        <location evidence="1">Membrane</location>
        <topology evidence="1">Multi-pass membrane protein</topology>
    </subcellularLocation>
</comment>
<keyword evidence="3" id="KW-1133">Transmembrane helix</keyword>
<keyword evidence="4" id="KW-0472">Membrane</keyword>
<name>A0A7W7K7S2_9SPHN</name>
<organism evidence="5 6">
    <name type="scientific">Novosphingobium chloroacetimidivorans</name>
    <dbReference type="NCBI Taxonomy" id="1428314"/>
    <lineage>
        <taxon>Bacteria</taxon>
        <taxon>Pseudomonadati</taxon>
        <taxon>Pseudomonadota</taxon>
        <taxon>Alphaproteobacteria</taxon>
        <taxon>Sphingomonadales</taxon>
        <taxon>Sphingomonadaceae</taxon>
        <taxon>Novosphingobium</taxon>
    </lineage>
</organism>
<dbReference type="Proteomes" id="UP000555448">
    <property type="component" value="Unassembled WGS sequence"/>
</dbReference>
<evidence type="ECO:0000256" key="4">
    <source>
        <dbReference type="ARBA" id="ARBA00023136"/>
    </source>
</evidence>
<dbReference type="InterPro" id="IPR032808">
    <property type="entry name" value="DoxX"/>
</dbReference>
<comment type="caution">
    <text evidence="5">The sequence shown here is derived from an EMBL/GenBank/DDBJ whole genome shotgun (WGS) entry which is preliminary data.</text>
</comment>
<protein>
    <submittedName>
        <fullName evidence="5">Putative membrane protein</fullName>
    </submittedName>
</protein>
<evidence type="ECO:0000256" key="2">
    <source>
        <dbReference type="ARBA" id="ARBA00022692"/>
    </source>
</evidence>
<dbReference type="Pfam" id="PF13564">
    <property type="entry name" value="DoxX_2"/>
    <property type="match status" value="1"/>
</dbReference>
<evidence type="ECO:0000256" key="1">
    <source>
        <dbReference type="ARBA" id="ARBA00004141"/>
    </source>
</evidence>
<keyword evidence="2" id="KW-0812">Transmembrane</keyword>
<dbReference type="AlphaFoldDB" id="A0A7W7K7S2"/>
<dbReference type="PANTHER" id="PTHR36974">
    <property type="entry name" value="MEMBRANE PROTEIN-RELATED"/>
    <property type="match status" value="1"/>
</dbReference>
<evidence type="ECO:0000313" key="6">
    <source>
        <dbReference type="Proteomes" id="UP000555448"/>
    </source>
</evidence>
<sequence length="127" mass="13653">MALAIVYGAAGVIHLVRPAPFAAITPEWVPYPHTVVALTGFAELLGAAGLLQPVSLPLRRAAGWGLALYALCVWPANYHHMQLDLARADHGLGLAYHVPRMLAQPLIIWWALWASGAVGRRSASSRT</sequence>
<evidence type="ECO:0000256" key="3">
    <source>
        <dbReference type="ARBA" id="ARBA00022989"/>
    </source>
</evidence>